<dbReference type="Proteomes" id="UP000192917">
    <property type="component" value="Unassembled WGS sequence"/>
</dbReference>
<evidence type="ECO:0000313" key="2">
    <source>
        <dbReference type="Proteomes" id="UP000192917"/>
    </source>
</evidence>
<organism evidence="1 2">
    <name type="scientific">Tistlia consotensis USBA 355</name>
    <dbReference type="NCBI Taxonomy" id="560819"/>
    <lineage>
        <taxon>Bacteria</taxon>
        <taxon>Pseudomonadati</taxon>
        <taxon>Pseudomonadota</taxon>
        <taxon>Alphaproteobacteria</taxon>
        <taxon>Rhodospirillales</taxon>
        <taxon>Rhodovibrionaceae</taxon>
        <taxon>Tistlia</taxon>
    </lineage>
</organism>
<proteinExistence type="predicted"/>
<accession>A0A1Y6B5A1</accession>
<name>A0A1Y6B5A1_9PROT</name>
<evidence type="ECO:0000313" key="1">
    <source>
        <dbReference type="EMBL" id="SME93027.1"/>
    </source>
</evidence>
<reference evidence="1 2" key="1">
    <citation type="submission" date="2017-04" db="EMBL/GenBank/DDBJ databases">
        <authorList>
            <person name="Afonso C.L."/>
            <person name="Miller P.J."/>
            <person name="Scott M.A."/>
            <person name="Spackman E."/>
            <person name="Goraichik I."/>
            <person name="Dimitrov K.M."/>
            <person name="Suarez D.L."/>
            <person name="Swayne D.E."/>
        </authorList>
    </citation>
    <scope>NUCLEOTIDE SEQUENCE [LARGE SCALE GENOMIC DNA]</scope>
    <source>
        <strain evidence="1 2">USBA 355</strain>
    </source>
</reference>
<protein>
    <submittedName>
        <fullName evidence="1">Precorrin-8X/cobalt-precorrin-8 methylmutase</fullName>
    </submittedName>
</protein>
<dbReference type="RefSeq" id="WP_085120882.1">
    <property type="nucleotide sequence ID" value="NZ_FWZX01000001.1"/>
</dbReference>
<dbReference type="EMBL" id="FWZX01000001">
    <property type="protein sequence ID" value="SME93027.1"/>
    <property type="molecule type" value="Genomic_DNA"/>
</dbReference>
<dbReference type="STRING" id="560819.SAMN05428998_101553"/>
<dbReference type="AlphaFoldDB" id="A0A1Y6B5A1"/>
<gene>
    <name evidence="1" type="ORF">SAMN05428998_101553</name>
</gene>
<keyword evidence="2" id="KW-1185">Reference proteome</keyword>
<sequence>MAAGRLFDAYLMVDWSAAAAPRRGRDSIWLALRDGGATTLENPTTRMAALARLRALLLGLRAAGRRVLVGFDFPFGYPEGTGLRVTGRPGWRAMWDWVAARLEDGPDNANNRYRVAEALNREAFDGAGPFWGHPHQHRYEHVPMRKPDGYGTRYPAERRVVDRRVRSAHVVWKLVGNGQVGGQVLTGLPALLRLRDDPALAAETAIWPFEAGQDPTALPAVLLAEIYPSLETLPEGPEVKDARQVRAVVEALQRDDAAGRLAGLVAAPWALPEAERRAVVEEEAWMLNLRGEGREVRP</sequence>